<dbReference type="EMBL" id="JAVGVR010000001">
    <property type="protein sequence ID" value="MDQ6595991.1"/>
    <property type="molecule type" value="Genomic_DNA"/>
</dbReference>
<keyword evidence="1" id="KW-0472">Membrane</keyword>
<sequence>MKTCLFLLIAGLIDAVLTHIGIAFGIVEEGNPMMKLIIEKSWVFFYLVKIILPLVLIGLFYLRPLKGKIRTLLTAAGILYFSVLAYHLVWILLYLNTTS</sequence>
<dbReference type="Proteomes" id="UP000295132">
    <property type="component" value="Unassembled WGS sequence"/>
</dbReference>
<evidence type="ECO:0000313" key="4">
    <source>
        <dbReference type="EMBL" id="TDK59683.1"/>
    </source>
</evidence>
<dbReference type="RefSeq" id="WP_133336262.1">
    <property type="nucleotide sequence ID" value="NZ_JAVGVR010000001.1"/>
</dbReference>
<feature type="transmembrane region" description="Helical" evidence="1">
    <location>
        <begin position="74"/>
        <end position="95"/>
    </location>
</feature>
<keyword evidence="1" id="KW-0812">Transmembrane</keyword>
<gene>
    <name evidence="4" type="ORF">E2K98_17285</name>
    <name evidence="3" type="ORF">RCG21_06225</name>
</gene>
<evidence type="ECO:0000256" key="1">
    <source>
        <dbReference type="SAM" id="Phobius"/>
    </source>
</evidence>
<reference evidence="3" key="2">
    <citation type="submission" date="2023-08" db="EMBL/GenBank/DDBJ databases">
        <title>Nitrogen cycling bacteria in agricultural field soils.</title>
        <authorList>
            <person name="Jang J."/>
        </authorList>
    </citation>
    <scope>NUCLEOTIDE SEQUENCE</scope>
    <source>
        <strain evidence="3">PS3-36</strain>
    </source>
</reference>
<protein>
    <submittedName>
        <fullName evidence="3">DUF5658 family protein</fullName>
    </submittedName>
</protein>
<dbReference type="AlphaFoldDB" id="A0A4R5VNM4"/>
<keyword evidence="1" id="KW-1133">Transmembrane helix</keyword>
<feature type="domain" description="DUF5658" evidence="2">
    <location>
        <begin position="6"/>
        <end position="92"/>
    </location>
</feature>
<name>A0A4R5VNM4_9BACI</name>
<dbReference type="EMBL" id="SMYO01000008">
    <property type="protein sequence ID" value="TDK59683.1"/>
    <property type="molecule type" value="Genomic_DNA"/>
</dbReference>
<keyword evidence="6" id="KW-1185">Reference proteome</keyword>
<dbReference type="InterPro" id="IPR043717">
    <property type="entry name" value="DUF5658"/>
</dbReference>
<evidence type="ECO:0000259" key="2">
    <source>
        <dbReference type="Pfam" id="PF18902"/>
    </source>
</evidence>
<dbReference type="Proteomes" id="UP001178888">
    <property type="component" value="Unassembled WGS sequence"/>
</dbReference>
<proteinExistence type="predicted"/>
<dbReference type="Pfam" id="PF18902">
    <property type="entry name" value="DUF5658"/>
    <property type="match status" value="1"/>
</dbReference>
<evidence type="ECO:0000313" key="6">
    <source>
        <dbReference type="Proteomes" id="UP001178888"/>
    </source>
</evidence>
<evidence type="ECO:0000313" key="3">
    <source>
        <dbReference type="EMBL" id="MDQ6595991.1"/>
    </source>
</evidence>
<organism evidence="4 5">
    <name type="scientific">Bacillus salipaludis</name>
    <dbReference type="NCBI Taxonomy" id="2547811"/>
    <lineage>
        <taxon>Bacteria</taxon>
        <taxon>Bacillati</taxon>
        <taxon>Bacillota</taxon>
        <taxon>Bacilli</taxon>
        <taxon>Bacillales</taxon>
        <taxon>Bacillaceae</taxon>
        <taxon>Bacillus</taxon>
    </lineage>
</organism>
<evidence type="ECO:0000313" key="5">
    <source>
        <dbReference type="Proteomes" id="UP000295132"/>
    </source>
</evidence>
<feature type="transmembrane region" description="Helical" evidence="1">
    <location>
        <begin position="41"/>
        <end position="62"/>
    </location>
</feature>
<comment type="caution">
    <text evidence="4">The sequence shown here is derived from an EMBL/GenBank/DDBJ whole genome shotgun (WGS) entry which is preliminary data.</text>
</comment>
<reference evidence="4 5" key="1">
    <citation type="submission" date="2019-03" db="EMBL/GenBank/DDBJ databases">
        <title>Bacillus niacini sp. nov. a Nicotinate-Metabolizing Mesophile Isolated from Soil.</title>
        <authorList>
            <person name="Zhang G."/>
        </authorList>
    </citation>
    <scope>NUCLEOTIDE SEQUENCE [LARGE SCALE GENOMIC DNA]</scope>
    <source>
        <strain evidence="4 5">WN066</strain>
    </source>
</reference>
<accession>A0A4R5VNM4</accession>